<evidence type="ECO:0000313" key="4">
    <source>
        <dbReference type="EMBL" id="RYN60635.1"/>
    </source>
</evidence>
<evidence type="ECO:0000256" key="2">
    <source>
        <dbReference type="SAM" id="MobiDB-lite"/>
    </source>
</evidence>
<dbReference type="InterPro" id="IPR013087">
    <property type="entry name" value="Znf_C2H2_type"/>
</dbReference>
<dbReference type="SUPFAM" id="SSF57667">
    <property type="entry name" value="beta-beta-alpha zinc fingers"/>
    <property type="match status" value="1"/>
</dbReference>
<proteinExistence type="predicted"/>
<feature type="domain" description="C2H2-type" evidence="3">
    <location>
        <begin position="308"/>
        <end position="330"/>
    </location>
</feature>
<evidence type="ECO:0000313" key="5">
    <source>
        <dbReference type="Proteomes" id="UP000291422"/>
    </source>
</evidence>
<dbReference type="PROSITE" id="PS50157">
    <property type="entry name" value="ZINC_FINGER_C2H2_2"/>
    <property type="match status" value="2"/>
</dbReference>
<name>A0A4Q4MV31_ALTAL</name>
<protein>
    <recommendedName>
        <fullName evidence="3">C2H2-type domain-containing protein</fullName>
    </recommendedName>
</protein>
<keyword evidence="1" id="KW-0863">Zinc-finger</keyword>
<dbReference type="SMART" id="SM00355">
    <property type="entry name" value="ZnF_C2H2"/>
    <property type="match status" value="2"/>
</dbReference>
<dbReference type="EMBL" id="PDXD01000120">
    <property type="protein sequence ID" value="RYN60635.1"/>
    <property type="molecule type" value="Genomic_DNA"/>
</dbReference>
<gene>
    <name evidence="4" type="ORF">AA0117_g13045</name>
</gene>
<dbReference type="GO" id="GO:0008270">
    <property type="term" value="F:zinc ion binding"/>
    <property type="evidence" value="ECO:0007669"/>
    <property type="project" value="UniProtKB-KW"/>
</dbReference>
<evidence type="ECO:0000259" key="3">
    <source>
        <dbReference type="PROSITE" id="PS50157"/>
    </source>
</evidence>
<accession>A0A4Q4MV31</accession>
<feature type="region of interest" description="Disordered" evidence="2">
    <location>
        <begin position="118"/>
        <end position="153"/>
    </location>
</feature>
<keyword evidence="1" id="KW-0862">Zinc</keyword>
<dbReference type="Proteomes" id="UP000291422">
    <property type="component" value="Unassembled WGS sequence"/>
</dbReference>
<keyword evidence="1" id="KW-0479">Metal-binding</keyword>
<feature type="domain" description="C2H2-type" evidence="3">
    <location>
        <begin position="270"/>
        <end position="307"/>
    </location>
</feature>
<organism evidence="4 5">
    <name type="scientific">Alternaria alternata</name>
    <name type="common">Alternaria rot fungus</name>
    <name type="synonym">Torula alternata</name>
    <dbReference type="NCBI Taxonomy" id="5599"/>
    <lineage>
        <taxon>Eukaryota</taxon>
        <taxon>Fungi</taxon>
        <taxon>Dikarya</taxon>
        <taxon>Ascomycota</taxon>
        <taxon>Pezizomycotina</taxon>
        <taxon>Dothideomycetes</taxon>
        <taxon>Pleosporomycetidae</taxon>
        <taxon>Pleosporales</taxon>
        <taxon>Pleosporineae</taxon>
        <taxon>Pleosporaceae</taxon>
        <taxon>Alternaria</taxon>
        <taxon>Alternaria sect. Alternaria</taxon>
        <taxon>Alternaria alternata complex</taxon>
    </lineage>
</organism>
<evidence type="ECO:0000256" key="1">
    <source>
        <dbReference type="PROSITE-ProRule" id="PRU00042"/>
    </source>
</evidence>
<dbReference type="PROSITE" id="PS00028">
    <property type="entry name" value="ZINC_FINGER_C2H2_1"/>
    <property type="match status" value="1"/>
</dbReference>
<sequence>MEHQRFESMASNTNQHVTNHSATQAHAVWGSYGPVSWETDHGSVTGYLEHYDCESSSTLLLNIPTDAFHPWMLEGPPYGSPLSTCSSIGHTEGVCTPSYADMPTCSAVNLPVFEHVQSPPNSDAWSDEREPRWKLSNPGVPTWGPRQPSLPYQGRSACDQELLQRIPDYILQSGPSSAPDSISYQAPVSSSAAGLVDSAPFQQDLAISPDVSEKDSDSESDSSDCENDSSFHGFSDSSTRQRGAKSRVMKLGRWGRIAYPFYTTIEPRHYRCSLADKKNPQNLCAKKFQRPEHLRRHVTTVHGNGKCHLCKVCPRPFSRRDNLREHYWTHLKRGGRAGKNTRMSLPELKAILGPKEKQLVKRLRRKLHNHQTKQTKARS</sequence>
<feature type="compositionally biased region" description="Acidic residues" evidence="2">
    <location>
        <begin position="218"/>
        <end position="227"/>
    </location>
</feature>
<dbReference type="VEuPathDB" id="FungiDB:CC77DRAFT_966647"/>
<dbReference type="Gene3D" id="3.30.160.60">
    <property type="entry name" value="Classic Zinc Finger"/>
    <property type="match status" value="1"/>
</dbReference>
<reference evidence="5" key="1">
    <citation type="journal article" date="2019" name="bioRxiv">
        <title>Genomics, evolutionary history and diagnostics of the Alternaria alternata species group including apple and Asian pear pathotypes.</title>
        <authorList>
            <person name="Armitage A.D."/>
            <person name="Cockerton H.M."/>
            <person name="Sreenivasaprasad S."/>
            <person name="Woodhall J.W."/>
            <person name="Lane C.R."/>
            <person name="Harrison R.J."/>
            <person name="Clarkson J.P."/>
        </authorList>
    </citation>
    <scope>NUCLEOTIDE SEQUENCE [LARGE SCALE GENOMIC DNA]</scope>
    <source>
        <strain evidence="5">FERA 1177</strain>
    </source>
</reference>
<feature type="region of interest" description="Disordered" evidence="2">
    <location>
        <begin position="206"/>
        <end position="242"/>
    </location>
</feature>
<dbReference type="AlphaFoldDB" id="A0A4Q4MV31"/>
<dbReference type="InterPro" id="IPR036236">
    <property type="entry name" value="Znf_C2H2_sf"/>
</dbReference>
<comment type="caution">
    <text evidence="4">The sequence shown here is derived from an EMBL/GenBank/DDBJ whole genome shotgun (WGS) entry which is preliminary data.</text>
</comment>